<evidence type="ECO:0000313" key="4">
    <source>
        <dbReference type="Proteomes" id="UP000094526"/>
    </source>
</evidence>
<keyword evidence="2" id="KW-0472">Membrane</keyword>
<comment type="caution">
    <text evidence="3">The sequence shown here is derived from an EMBL/GenBank/DDBJ whole genome shotgun (WGS) entry which is preliminary data.</text>
</comment>
<evidence type="ECO:0000256" key="1">
    <source>
        <dbReference type="SAM" id="MobiDB-lite"/>
    </source>
</evidence>
<feature type="region of interest" description="Disordered" evidence="1">
    <location>
        <begin position="1"/>
        <end position="141"/>
    </location>
</feature>
<gene>
    <name evidence="3" type="ORF">CLCR_07951</name>
</gene>
<feature type="transmembrane region" description="Helical" evidence="2">
    <location>
        <begin position="767"/>
        <end position="787"/>
    </location>
</feature>
<evidence type="ECO:0000313" key="3">
    <source>
        <dbReference type="EMBL" id="OCT51077.1"/>
    </source>
</evidence>
<dbReference type="EMBL" id="LGRB01000009">
    <property type="protein sequence ID" value="OCT51077.1"/>
    <property type="molecule type" value="Genomic_DNA"/>
</dbReference>
<dbReference type="AlphaFoldDB" id="A0A1C1CRE6"/>
<dbReference type="eggNOG" id="ENOG502RWEH">
    <property type="taxonomic scope" value="Eukaryota"/>
</dbReference>
<feature type="compositionally biased region" description="Polar residues" evidence="1">
    <location>
        <begin position="120"/>
        <end position="134"/>
    </location>
</feature>
<feature type="compositionally biased region" description="Polar residues" evidence="1">
    <location>
        <begin position="37"/>
        <end position="48"/>
    </location>
</feature>
<name>A0A1C1CRE6_9EURO</name>
<feature type="compositionally biased region" description="Low complexity" evidence="1">
    <location>
        <begin position="16"/>
        <end position="36"/>
    </location>
</feature>
<evidence type="ECO:0000256" key="2">
    <source>
        <dbReference type="SAM" id="Phobius"/>
    </source>
</evidence>
<keyword evidence="2" id="KW-0812">Transmembrane</keyword>
<sequence>MTQPRRHGGAKLPANAVTTTQASPAQAQSPYQVSSPITIGSPDSSNPGYSGARRHGGARLPSGASSTIADGSNSQMTASGRLVPTHATPPSFSQASTWQQSPVAYEKRPADGFKGANRPPFSQASTVSPGSNGPDNAYTPSGLLIAPPPMPDEKTMVHTTSHKGSMSGISIQTTEVPAYRITDDVAAPSESQVHLKERSELQTSSYHAPVLTRRRMHQKGYRNLFSEGTTFRWWKSFHTHKRPGRVYASGRTYRHRDAVNRIFNGIEEDRFIAWDRHIERMMVQCSDEIYAGNLNSTWRRTFIRNMAPWAIRIANWPMNTTPVDSKHWSSEDWVWIVVKWPVSCFFLIFTLLKLGPLYDGVSPYSRYSNFPYRYWGYPKIARNQLEHIPGNRKSGGDENAGAHPVSERPLYPRRLCFVDSANKERSGIHLYDVELWLQQHNMIEHDMRFIVVAYTSTQFADTDEDTEALHAIAREAAIQNKCPAYWVGSACMSEDPVELEQDVYRISDVIRAAYAVVIAVKPQPGNHTASIDGLLKDWGTRMWTLPEALLAPKEKPIQIYNARQGRPEFVKELAKKDLAALVWEDTGLTRQLVDHYEGNLSLSRLELVILALKCLSKRRTSKYLDGDLAYVLMGLLRRRPVIDHTDSEFQAFARLSLANDSDNLLERLICILPQTQTQPWYHANDMYNVNLWDVQPTCQIAGVCEDDTVILDGVVGASIRWESFVPVAHDTAWSWKRLFAKIWLRLSGLVLIIIVFAGAIGRGLVGASLVLCLLLTLPAVLVSPWLVRILYGGKVWNAAPHLLGFEGYLDIVTIETNIYGHYTGRLAWSPAGSHLSRHQMNEYGECIGEDPTGNGFVADMVKQAQYSAFGEPKVFTLVDTWNGLVTLFTAVRPPVAALLCAQEGGMQRAVMVSLDWKTGTLYRETVLRMPTVMLSKLWQIDRVKIGLKRPLERTVPREGV</sequence>
<accession>A0A1C1CRE6</accession>
<protein>
    <submittedName>
        <fullName evidence="3">Putative 3-hydroxyisobutyrate dehydrogenase protein</fullName>
    </submittedName>
</protein>
<dbReference type="VEuPathDB" id="FungiDB:CLCR_07951"/>
<proteinExistence type="predicted"/>
<organism evidence="3 4">
    <name type="scientific">Cladophialophora carrionii</name>
    <dbReference type="NCBI Taxonomy" id="86049"/>
    <lineage>
        <taxon>Eukaryota</taxon>
        <taxon>Fungi</taxon>
        <taxon>Dikarya</taxon>
        <taxon>Ascomycota</taxon>
        <taxon>Pezizomycotina</taxon>
        <taxon>Eurotiomycetes</taxon>
        <taxon>Chaetothyriomycetidae</taxon>
        <taxon>Chaetothyriales</taxon>
        <taxon>Herpotrichiellaceae</taxon>
        <taxon>Cladophialophora</taxon>
    </lineage>
</organism>
<dbReference type="Proteomes" id="UP000094526">
    <property type="component" value="Unassembled WGS sequence"/>
</dbReference>
<feature type="transmembrane region" description="Helical" evidence="2">
    <location>
        <begin position="742"/>
        <end position="761"/>
    </location>
</feature>
<feature type="compositionally biased region" description="Polar residues" evidence="1">
    <location>
        <begin position="88"/>
        <end position="102"/>
    </location>
</feature>
<keyword evidence="4" id="KW-1185">Reference proteome</keyword>
<feature type="compositionally biased region" description="Polar residues" evidence="1">
    <location>
        <begin position="63"/>
        <end position="78"/>
    </location>
</feature>
<dbReference type="STRING" id="86049.A0A1C1CRE6"/>
<reference evidence="4" key="1">
    <citation type="submission" date="2015-07" db="EMBL/GenBank/DDBJ databases">
        <authorList>
            <person name="Teixeira M.M."/>
            <person name="Souza R.C."/>
            <person name="Almeida L.G."/>
            <person name="Vicente V.A."/>
            <person name="de Hoog S."/>
            <person name="Bocca A.L."/>
            <person name="de Almeida S.R."/>
            <person name="Vasconcelos A.T."/>
            <person name="Felipe M.S."/>
        </authorList>
    </citation>
    <scope>NUCLEOTIDE SEQUENCE [LARGE SCALE GENOMIC DNA]</scope>
    <source>
        <strain evidence="4">KSF</strain>
    </source>
</reference>
<dbReference type="OrthoDB" id="2624308at2759"/>
<dbReference type="VEuPathDB" id="FungiDB:G647_09708"/>
<keyword evidence="2" id="KW-1133">Transmembrane helix</keyword>